<evidence type="ECO:0000313" key="2">
    <source>
        <dbReference type="EMBL" id="OXU23180.1"/>
    </source>
</evidence>
<feature type="region of interest" description="Disordered" evidence="1">
    <location>
        <begin position="86"/>
        <end position="108"/>
    </location>
</feature>
<organism evidence="2 3">
    <name type="scientific">Trichomalopsis sarcophagae</name>
    <dbReference type="NCBI Taxonomy" id="543379"/>
    <lineage>
        <taxon>Eukaryota</taxon>
        <taxon>Metazoa</taxon>
        <taxon>Ecdysozoa</taxon>
        <taxon>Arthropoda</taxon>
        <taxon>Hexapoda</taxon>
        <taxon>Insecta</taxon>
        <taxon>Pterygota</taxon>
        <taxon>Neoptera</taxon>
        <taxon>Endopterygota</taxon>
        <taxon>Hymenoptera</taxon>
        <taxon>Apocrita</taxon>
        <taxon>Proctotrupomorpha</taxon>
        <taxon>Chalcidoidea</taxon>
        <taxon>Pteromalidae</taxon>
        <taxon>Pteromalinae</taxon>
        <taxon>Trichomalopsis</taxon>
    </lineage>
</organism>
<comment type="caution">
    <text evidence="2">The sequence shown here is derived from an EMBL/GenBank/DDBJ whole genome shotgun (WGS) entry which is preliminary data.</text>
</comment>
<gene>
    <name evidence="2" type="ORF">TSAR_010669</name>
</gene>
<protein>
    <submittedName>
        <fullName evidence="2">Uncharacterized protein</fullName>
    </submittedName>
</protein>
<feature type="non-terminal residue" evidence="2">
    <location>
        <position position="108"/>
    </location>
</feature>
<dbReference type="EMBL" id="NNAY01001702">
    <property type="protein sequence ID" value="OXU23180.1"/>
    <property type="molecule type" value="Genomic_DNA"/>
</dbReference>
<reference evidence="2 3" key="1">
    <citation type="journal article" date="2017" name="Curr. Biol.">
        <title>The Evolution of Venom by Co-option of Single-Copy Genes.</title>
        <authorList>
            <person name="Martinson E.O."/>
            <person name="Mrinalini"/>
            <person name="Kelkar Y.D."/>
            <person name="Chang C.H."/>
            <person name="Werren J.H."/>
        </authorList>
    </citation>
    <scope>NUCLEOTIDE SEQUENCE [LARGE SCALE GENOMIC DNA]</scope>
    <source>
        <strain evidence="2 3">Alberta</strain>
        <tissue evidence="2">Whole body</tissue>
    </source>
</reference>
<name>A0A232EY29_9HYME</name>
<dbReference type="AlphaFoldDB" id="A0A232EY29"/>
<keyword evidence="3" id="KW-1185">Reference proteome</keyword>
<evidence type="ECO:0000256" key="1">
    <source>
        <dbReference type="SAM" id="MobiDB-lite"/>
    </source>
</evidence>
<accession>A0A232EY29</accession>
<dbReference type="Proteomes" id="UP000215335">
    <property type="component" value="Unassembled WGS sequence"/>
</dbReference>
<sequence>MALRIRLYTCAPFVHCRIRAAEKLEVLQSPRSGLEESMNITGMSADCSERGENLGMELTKVAAWLLIEGKMFGSFQRSGCRHLLTKSSVNFDPPSTEEDLRSEEKRNS</sequence>
<feature type="compositionally biased region" description="Basic and acidic residues" evidence="1">
    <location>
        <begin position="98"/>
        <end position="108"/>
    </location>
</feature>
<proteinExistence type="predicted"/>
<evidence type="ECO:0000313" key="3">
    <source>
        <dbReference type="Proteomes" id="UP000215335"/>
    </source>
</evidence>